<dbReference type="Gene3D" id="3.10.350.10">
    <property type="entry name" value="LysM domain"/>
    <property type="match status" value="1"/>
</dbReference>
<dbReference type="EMBL" id="BK015590">
    <property type="protein sequence ID" value="DAE14664.1"/>
    <property type="molecule type" value="Genomic_DNA"/>
</dbReference>
<dbReference type="InterPro" id="IPR036779">
    <property type="entry name" value="LysM_dom_sf"/>
</dbReference>
<protein>
    <submittedName>
        <fullName evidence="2">Secretion system protein</fullName>
    </submittedName>
</protein>
<sequence length="87" mass="9698">MKALTALVVVAVLGTGAYLNQPTTEIITYQKEVEEGDTLWDICREIGKDEVDVRLLVWQAMKDNNIKDAGELKPGTVVVVNVERARR</sequence>
<evidence type="ECO:0000259" key="1">
    <source>
        <dbReference type="PROSITE" id="PS51782"/>
    </source>
</evidence>
<proteinExistence type="predicted"/>
<dbReference type="Pfam" id="PF01476">
    <property type="entry name" value="LysM"/>
    <property type="match status" value="1"/>
</dbReference>
<dbReference type="PROSITE" id="PS51782">
    <property type="entry name" value="LYSM"/>
    <property type="match status" value="1"/>
</dbReference>
<dbReference type="CDD" id="cd00118">
    <property type="entry name" value="LysM"/>
    <property type="match status" value="1"/>
</dbReference>
<dbReference type="InterPro" id="IPR018392">
    <property type="entry name" value="LysM"/>
</dbReference>
<reference evidence="2" key="1">
    <citation type="journal article" date="2021" name="Proc. Natl. Acad. Sci. U.S.A.">
        <title>A Catalog of Tens of Thousands of Viruses from Human Metagenomes Reveals Hidden Associations with Chronic Diseases.</title>
        <authorList>
            <person name="Tisza M.J."/>
            <person name="Buck C.B."/>
        </authorList>
    </citation>
    <scope>NUCLEOTIDE SEQUENCE</scope>
    <source>
        <strain evidence="2">CtAca11</strain>
    </source>
</reference>
<feature type="domain" description="LysM" evidence="1">
    <location>
        <begin position="29"/>
        <end position="80"/>
    </location>
</feature>
<accession>A0A8S5Q6I7</accession>
<evidence type="ECO:0000313" key="2">
    <source>
        <dbReference type="EMBL" id="DAE14664.1"/>
    </source>
</evidence>
<organism evidence="2">
    <name type="scientific">Myoviridae sp. ctAca11</name>
    <dbReference type="NCBI Taxonomy" id="2825043"/>
    <lineage>
        <taxon>Viruses</taxon>
        <taxon>Duplodnaviria</taxon>
        <taxon>Heunggongvirae</taxon>
        <taxon>Uroviricota</taxon>
        <taxon>Caudoviricetes</taxon>
    </lineage>
</organism>
<name>A0A8S5Q6I7_9CAUD</name>